<keyword evidence="5" id="KW-1185">Reference proteome</keyword>
<dbReference type="PANTHER" id="PTHR36812">
    <property type="entry name" value="NEUROFILAMENT TRIPLET M PROTEIN-LIKE PROTEIN"/>
    <property type="match status" value="1"/>
</dbReference>
<evidence type="ECO:0000256" key="2">
    <source>
        <dbReference type="SAM" id="MobiDB-lite"/>
    </source>
</evidence>
<dbReference type="PANTHER" id="PTHR36812:SF9">
    <property type="entry name" value="MYB-LIKE PROTEIN X ISOFORM X1"/>
    <property type="match status" value="1"/>
</dbReference>
<evidence type="ECO:0000313" key="5">
    <source>
        <dbReference type="Proteomes" id="UP000233535"/>
    </source>
</evidence>
<keyword evidence="1" id="KW-0175">Coiled coil</keyword>
<protein>
    <submittedName>
        <fullName evidence="4">Uncharacterized protein</fullName>
    </submittedName>
</protein>
<keyword evidence="3" id="KW-0812">Transmembrane</keyword>
<feature type="transmembrane region" description="Helical" evidence="3">
    <location>
        <begin position="61"/>
        <end position="78"/>
    </location>
</feature>
<feature type="region of interest" description="Disordered" evidence="2">
    <location>
        <begin position="619"/>
        <end position="732"/>
    </location>
</feature>
<evidence type="ECO:0000256" key="1">
    <source>
        <dbReference type="SAM" id="Coils"/>
    </source>
</evidence>
<dbReference type="EMBL" id="MVDD01000009">
    <property type="protein sequence ID" value="PKQ62206.1"/>
    <property type="molecule type" value="Genomic_DNA"/>
</dbReference>
<feature type="coiled-coil region" evidence="1">
    <location>
        <begin position="24"/>
        <end position="55"/>
    </location>
</feature>
<comment type="caution">
    <text evidence="4">The sequence shown here is derived from an EMBL/GenBank/DDBJ whole genome shotgun (WGS) entry which is preliminary data.</text>
</comment>
<evidence type="ECO:0000256" key="3">
    <source>
        <dbReference type="SAM" id="Phobius"/>
    </source>
</evidence>
<keyword evidence="3" id="KW-0472">Membrane</keyword>
<keyword evidence="3" id="KW-1133">Transmembrane helix</keyword>
<organism evidence="4 5">
    <name type="scientific">Labilibaculum filiforme</name>
    <dbReference type="NCBI Taxonomy" id="1940526"/>
    <lineage>
        <taxon>Bacteria</taxon>
        <taxon>Pseudomonadati</taxon>
        <taxon>Bacteroidota</taxon>
        <taxon>Bacteroidia</taxon>
        <taxon>Marinilabiliales</taxon>
        <taxon>Marinifilaceae</taxon>
        <taxon>Labilibaculum</taxon>
    </lineage>
</organism>
<dbReference type="Proteomes" id="UP000233535">
    <property type="component" value="Unassembled WGS sequence"/>
</dbReference>
<reference evidence="4 5" key="1">
    <citation type="journal article" date="2017" name="Front. Microbiol.">
        <title>Labilibaculum manganireducens gen. nov., sp. nov. and Labilibaculum filiforme sp. nov., Novel Bacteroidetes Isolated from Subsurface Sediments of the Baltic Sea.</title>
        <authorList>
            <person name="Vandieken V."/>
            <person name="Marshall I.P."/>
            <person name="Niemann H."/>
            <person name="Engelen B."/>
            <person name="Cypionka H."/>
        </authorList>
    </citation>
    <scope>NUCLEOTIDE SEQUENCE [LARGE SCALE GENOMIC DNA]</scope>
    <source>
        <strain evidence="4 5">59.16B</strain>
    </source>
</reference>
<dbReference type="RefSeq" id="WP_218972236.1">
    <property type="nucleotide sequence ID" value="NZ_MVDD01000009.1"/>
</dbReference>
<gene>
    <name evidence="4" type="ORF">BZG02_12875</name>
</gene>
<accession>A0A2N3HVW1</accession>
<proteinExistence type="predicted"/>
<sequence length="732" mass="84576">MKGKIFPESSNIYQDQAKILFNYYQSMAEKIVQEEERIEKEIAKLEEERSMLNKDLSKAKLWKWVLCVLIIPFIYFMIKENGIVKQINSLDERINEFNKQHKEIFRDYKVNKLGVAYVPIADQIKYENKSFIVDHTGMVEESEVKLQLSKQNDLLIETISELEKLSGEAPIVESSTEIEEIETEQYSKSMQQLNQHDYFGKLERSLRTISYCMDDLDVTSVQLPLVANESSYLNFLKEFATNEVPENAPVFKAFDTQKYNEQISKFQELNKLKDSLSRHTAQFEDVLKGLMLTMANSVQAISALKVASTDKIVFESNKVLYKILKSPYNHYSPVLEASEIERIRNESFNYSEAVSDYVPFQLKDSSKVRFNLVSGMWTAEDGSTTNFPFGVHQIHEEIVAPIVQNLMNETRIERLKIYNHIKDQKISYLNKWHQDTEDFYGRNRAESADLINLMRASLRDYVAAYNTLTSLKKTEDSMAQSGGSLDSTVVTATENSAEVFAAFELQSKEFQNVQLDFENYMERLKEDIDMKAQKFEHIDYYDALLRDGISKEIAVAADEVHDFDARRKPLITVNPLFAKTSDLPPTPDVEDITFEHISLNLPNIAKNTLRELEDDLVIEQPISEENDEIESTNIESDIENNVESDDNIIENQDADDNSESEEKEDNNDASDEDEEDFSDEDENDDSESDNEDSEDEEDEEDFSDEDENDDSESDNEDSEDEEDEEDEENKKN</sequence>
<evidence type="ECO:0000313" key="4">
    <source>
        <dbReference type="EMBL" id="PKQ62206.1"/>
    </source>
</evidence>
<dbReference type="AlphaFoldDB" id="A0A2N3HVW1"/>
<name>A0A2N3HVW1_9BACT</name>